<accession>A0A6J5LPD4</accession>
<dbReference type="EMBL" id="LR796290">
    <property type="protein sequence ID" value="CAB4134786.1"/>
    <property type="molecule type" value="Genomic_DNA"/>
</dbReference>
<name>A0A6J5LPD4_9CAUD</name>
<protein>
    <submittedName>
        <fullName evidence="1">Uncharacterized protein</fullName>
    </submittedName>
</protein>
<gene>
    <name evidence="1" type="ORF">UFOVP275_15</name>
</gene>
<evidence type="ECO:0000313" key="1">
    <source>
        <dbReference type="EMBL" id="CAB4134786.1"/>
    </source>
</evidence>
<organism evidence="1">
    <name type="scientific">uncultured Caudovirales phage</name>
    <dbReference type="NCBI Taxonomy" id="2100421"/>
    <lineage>
        <taxon>Viruses</taxon>
        <taxon>Duplodnaviria</taxon>
        <taxon>Heunggongvirae</taxon>
        <taxon>Uroviricota</taxon>
        <taxon>Caudoviricetes</taxon>
        <taxon>Peduoviridae</taxon>
        <taxon>Maltschvirus</taxon>
        <taxon>Maltschvirus maltsch</taxon>
    </lineage>
</organism>
<proteinExistence type="predicted"/>
<reference evidence="1" key="1">
    <citation type="submission" date="2020-04" db="EMBL/GenBank/DDBJ databases">
        <authorList>
            <person name="Chiriac C."/>
            <person name="Salcher M."/>
            <person name="Ghai R."/>
            <person name="Kavagutti S V."/>
        </authorList>
    </citation>
    <scope>NUCLEOTIDE SEQUENCE</scope>
</reference>
<sequence>MMGDNNFWLDDDGGFDDLVCSKRQSKGMTKQDISLRMTEIGRNICFGGGKGGGGSAPTPDPAIGAAAQANVELGKNWLDFAKTQFAEGNVRQAATDALNTKVINQQLNTQDQANTWAQQDRKRTLDVFQPIENQFVDTAKNYDTPEKQAEAAAVAKADVLSSADTQQQSNTRQMAAMGVSPDSGRFDATTRAGDISTALASAGAQNNARQIVRDKGLALKADAVNMGKGLASSTAAAYGIGTNAGTSAAGVNQSGNNNFNQNNAIMGQGFSGAVGANNSAGSMLGNLYGNQLNAWSAQQQASATSAAGVGSLVGTGITAGAIYM</sequence>